<dbReference type="SUPFAM" id="SSF53474">
    <property type="entry name" value="alpha/beta-Hydrolases"/>
    <property type="match status" value="1"/>
</dbReference>
<dbReference type="RefSeq" id="WP_071488319.1">
    <property type="nucleotide sequence ID" value="NZ_CP089519.1"/>
</dbReference>
<dbReference type="Proteomes" id="UP000182654">
    <property type="component" value="Chromosome I"/>
</dbReference>
<dbReference type="GO" id="GO:0016787">
    <property type="term" value="F:hydrolase activity"/>
    <property type="evidence" value="ECO:0007669"/>
    <property type="project" value="InterPro"/>
</dbReference>
<reference evidence="2 4" key="1">
    <citation type="submission" date="2016-08" db="EMBL/GenBank/DDBJ databases">
        <title>Draft genome sequence of the type strain of Pseudomonas extremorientalis LMG 19695T isolated from drinking water reservoir.</title>
        <authorList>
            <person name="Tambong J.T."/>
        </authorList>
    </citation>
    <scope>NUCLEOTIDE SEQUENCE [LARGE SCALE GENOMIC DNA]</scope>
    <source>
        <strain evidence="2 4">LMG 19695</strain>
    </source>
</reference>
<evidence type="ECO:0000313" key="2">
    <source>
        <dbReference type="EMBL" id="OIN12582.1"/>
    </source>
</evidence>
<dbReference type="Pfam" id="PF02129">
    <property type="entry name" value="Peptidase_S15"/>
    <property type="match status" value="1"/>
</dbReference>
<dbReference type="Gene3D" id="1.10.10.800">
    <property type="match status" value="1"/>
</dbReference>
<gene>
    <name evidence="2" type="ORF">BFN10_02555</name>
    <name evidence="3" type="ORF">SAMN04490184_0428</name>
</gene>
<protein>
    <submittedName>
        <fullName evidence="2">Acetylxylan esterase</fullName>
    </submittedName>
</protein>
<evidence type="ECO:0000259" key="1">
    <source>
        <dbReference type="Pfam" id="PF02129"/>
    </source>
</evidence>
<evidence type="ECO:0000313" key="4">
    <source>
        <dbReference type="Proteomes" id="UP000181686"/>
    </source>
</evidence>
<dbReference type="Proteomes" id="UP000181686">
    <property type="component" value="Unassembled WGS sequence"/>
</dbReference>
<proteinExistence type="predicted"/>
<dbReference type="InterPro" id="IPR029058">
    <property type="entry name" value="AB_hydrolase_fold"/>
</dbReference>
<dbReference type="AlphaFoldDB" id="A0A1H0J4L3"/>
<reference evidence="3 5" key="2">
    <citation type="submission" date="2016-10" db="EMBL/GenBank/DDBJ databases">
        <authorList>
            <person name="Varghese N."/>
            <person name="Submissions S."/>
        </authorList>
    </citation>
    <scope>NUCLEOTIDE SEQUENCE [LARGE SCALE GENOMIC DNA]</scope>
    <source>
        <strain evidence="3 5">BS2774</strain>
    </source>
</reference>
<organism evidence="2 4">
    <name type="scientific">Pseudomonas extremorientalis</name>
    <dbReference type="NCBI Taxonomy" id="169669"/>
    <lineage>
        <taxon>Bacteria</taxon>
        <taxon>Pseudomonadati</taxon>
        <taxon>Pseudomonadota</taxon>
        <taxon>Gammaproteobacteria</taxon>
        <taxon>Pseudomonadales</taxon>
        <taxon>Pseudomonadaceae</taxon>
        <taxon>Pseudomonas</taxon>
    </lineage>
</organism>
<sequence length="298" mass="33126">MKRSNISFVSEGTLLKGWLYEPANTSSTTPAVVMAHGFTSVKEQYLDKYAEVFCSEGFHVLVYDHANFGESEGTPRQEMDPVLQRRGYRDAITFLQSLPGIDPQRIGIWGTSLSGGHVIEVAAIDRRVKCVVAQVPSISGHESAKRRLRSDLVPAMLARYDNDRKARFAGAQPAIIAAVSDDPGVACAMVGVDSYEYFMNTRSFAPNWKNEVTLRSTELFRENEPGHFISRISPTPFLMIVGDNDLLTATDICLTAYEKALEPKKLVMIKGGHFTPYVEHFKVTSEAAASWFNQHLNT</sequence>
<dbReference type="PANTHER" id="PTHR47751">
    <property type="entry name" value="SUPERFAMILY HYDROLASE, PUTATIVE (AFU_ORTHOLOGUE AFUA_2G16580)-RELATED"/>
    <property type="match status" value="1"/>
</dbReference>
<dbReference type="EMBL" id="MDGK01000011">
    <property type="protein sequence ID" value="OIN12582.1"/>
    <property type="molecule type" value="Genomic_DNA"/>
</dbReference>
<name>A0A1H0J4L3_9PSED</name>
<dbReference type="Gene3D" id="3.40.50.1820">
    <property type="entry name" value="alpha/beta hydrolase"/>
    <property type="match status" value="1"/>
</dbReference>
<feature type="domain" description="Xaa-Pro dipeptidyl-peptidase-like" evidence="1">
    <location>
        <begin position="12"/>
        <end position="274"/>
    </location>
</feature>
<accession>A0A1H0J4L3</accession>
<dbReference type="InterPro" id="IPR051411">
    <property type="entry name" value="Polyketide_trans_af380"/>
</dbReference>
<evidence type="ECO:0000313" key="5">
    <source>
        <dbReference type="Proteomes" id="UP000182654"/>
    </source>
</evidence>
<evidence type="ECO:0000313" key="3">
    <source>
        <dbReference type="EMBL" id="SDO38443.1"/>
    </source>
</evidence>
<dbReference type="PANTHER" id="PTHR47751:SF2">
    <property type="entry name" value="DLTD N-TERMINAL DOMAIN PROTEIN (AFU_ORTHOLOGUE AFUA_8G00380)-RELATED"/>
    <property type="match status" value="1"/>
</dbReference>
<dbReference type="InterPro" id="IPR000383">
    <property type="entry name" value="Xaa-Pro-like_dom"/>
</dbReference>
<keyword evidence="5" id="KW-1185">Reference proteome</keyword>
<dbReference type="EMBL" id="LT629708">
    <property type="protein sequence ID" value="SDO38443.1"/>
    <property type="molecule type" value="Genomic_DNA"/>
</dbReference>